<comment type="caution">
    <text evidence="2">The sequence shown here is derived from an EMBL/GenBank/DDBJ whole genome shotgun (WGS) entry which is preliminary data.</text>
</comment>
<dbReference type="EMBL" id="MTSU01000004">
    <property type="protein sequence ID" value="ONF93634.1"/>
    <property type="molecule type" value="Genomic_DNA"/>
</dbReference>
<proteinExistence type="predicted"/>
<evidence type="ECO:0000313" key="2">
    <source>
        <dbReference type="EMBL" id="ONF93634.1"/>
    </source>
</evidence>
<dbReference type="AlphaFoldDB" id="A0AB73M565"/>
<accession>A0AB73M565</accession>
<evidence type="ECO:0000256" key="1">
    <source>
        <dbReference type="SAM" id="MobiDB-lite"/>
    </source>
</evidence>
<gene>
    <name evidence="2" type="ORF">BWD14_06095</name>
</gene>
<name>A0AB73M565_9LEPT</name>
<protein>
    <submittedName>
        <fullName evidence="2">Uncharacterized protein</fullName>
    </submittedName>
</protein>
<dbReference type="Proteomes" id="UP000189337">
    <property type="component" value="Unassembled WGS sequence"/>
</dbReference>
<organism evidence="2 3">
    <name type="scientific">Leptospira santarosai</name>
    <dbReference type="NCBI Taxonomy" id="28183"/>
    <lineage>
        <taxon>Bacteria</taxon>
        <taxon>Pseudomonadati</taxon>
        <taxon>Spirochaetota</taxon>
        <taxon>Spirochaetia</taxon>
        <taxon>Leptospirales</taxon>
        <taxon>Leptospiraceae</taxon>
        <taxon>Leptospira</taxon>
    </lineage>
</organism>
<evidence type="ECO:0000313" key="3">
    <source>
        <dbReference type="Proteomes" id="UP000189337"/>
    </source>
</evidence>
<feature type="region of interest" description="Disordered" evidence="1">
    <location>
        <begin position="19"/>
        <end position="42"/>
    </location>
</feature>
<sequence length="95" mass="11140">MKSIFGGIRFNFSIGLAGRRHESSTTIERAQRPSKPVPKATQSSLLWSLDRTEFCSLIFLKIRNYYSELYNRVSKIPLQNGNWTLNEWYPILRDE</sequence>
<reference evidence="2 3" key="1">
    <citation type="submission" date="2017-01" db="EMBL/GenBank/DDBJ databases">
        <title>Comparative genomic analysis of Brazilian Leptospira santarosai.</title>
        <authorList>
            <person name="Moreno L.Z."/>
            <person name="Miraglia F."/>
            <person name="Kremer F.S."/>
            <person name="Eslabao M.R."/>
            <person name="Lilenbaum W."/>
            <person name="Dellagostin O.A."/>
            <person name="Moreno A.M."/>
        </authorList>
    </citation>
    <scope>NUCLEOTIDE SEQUENCE [LARGE SCALE GENOMIC DNA]</scope>
    <source>
        <strain evidence="2 3">M52/8-19</strain>
    </source>
</reference>